<feature type="compositionally biased region" description="Basic residues" evidence="2">
    <location>
        <begin position="295"/>
        <end position="333"/>
    </location>
</feature>
<evidence type="ECO:0000313" key="4">
    <source>
        <dbReference type="EMBL" id="MER6983192.1"/>
    </source>
</evidence>
<dbReference type="Gene3D" id="3.20.20.100">
    <property type="entry name" value="NADP-dependent oxidoreductase domain"/>
    <property type="match status" value="1"/>
</dbReference>
<evidence type="ECO:0000256" key="1">
    <source>
        <dbReference type="ARBA" id="ARBA00023002"/>
    </source>
</evidence>
<keyword evidence="5" id="KW-1185">Reference proteome</keyword>
<reference evidence="4 5" key="1">
    <citation type="submission" date="2024-06" db="EMBL/GenBank/DDBJ databases">
        <title>The Natural Products Discovery Center: Release of the First 8490 Sequenced Strains for Exploring Actinobacteria Biosynthetic Diversity.</title>
        <authorList>
            <person name="Kalkreuter E."/>
            <person name="Kautsar S.A."/>
            <person name="Yang D."/>
            <person name="Bader C.D."/>
            <person name="Teijaro C.N."/>
            <person name="Fluegel L."/>
            <person name="Davis C.M."/>
            <person name="Simpson J.R."/>
            <person name="Lauterbach L."/>
            <person name="Steele A.D."/>
            <person name="Gui C."/>
            <person name="Meng S."/>
            <person name="Li G."/>
            <person name="Viehrig K."/>
            <person name="Ye F."/>
            <person name="Su P."/>
            <person name="Kiefer A.F."/>
            <person name="Nichols A."/>
            <person name="Cepeda A.J."/>
            <person name="Yan W."/>
            <person name="Fan B."/>
            <person name="Jiang Y."/>
            <person name="Adhikari A."/>
            <person name="Zheng C.-J."/>
            <person name="Schuster L."/>
            <person name="Cowan T.M."/>
            <person name="Smanski M.J."/>
            <person name="Chevrette M.G."/>
            <person name="De Carvalho L.P.S."/>
            <person name="Shen B."/>
        </authorList>
    </citation>
    <scope>NUCLEOTIDE SEQUENCE [LARGE SCALE GENOMIC DNA]</scope>
    <source>
        <strain evidence="4 5">NPDC000634</strain>
    </source>
</reference>
<dbReference type="InterPro" id="IPR036812">
    <property type="entry name" value="NAD(P)_OxRdtase_dom_sf"/>
</dbReference>
<dbReference type="InterPro" id="IPR050791">
    <property type="entry name" value="Aldo-Keto_reductase"/>
</dbReference>
<accession>A0ABV1WG82</accession>
<evidence type="ECO:0000256" key="2">
    <source>
        <dbReference type="SAM" id="MobiDB-lite"/>
    </source>
</evidence>
<protein>
    <submittedName>
        <fullName evidence="4">Aldo/keto reductase</fullName>
    </submittedName>
</protein>
<feature type="region of interest" description="Disordered" evidence="2">
    <location>
        <begin position="286"/>
        <end position="353"/>
    </location>
</feature>
<name>A0ABV1WG82_9ACTN</name>
<dbReference type="InterPro" id="IPR023210">
    <property type="entry name" value="NADP_OxRdtase_dom"/>
</dbReference>
<dbReference type="SUPFAM" id="SSF51430">
    <property type="entry name" value="NAD(P)-linked oxidoreductase"/>
    <property type="match status" value="1"/>
</dbReference>
<feature type="domain" description="NADP-dependent oxidoreductase" evidence="3">
    <location>
        <begin position="16"/>
        <end position="292"/>
    </location>
</feature>
<evidence type="ECO:0000259" key="3">
    <source>
        <dbReference type="Pfam" id="PF00248"/>
    </source>
</evidence>
<organism evidence="4 5">
    <name type="scientific">Streptomyces carpinensis</name>
    <dbReference type="NCBI Taxonomy" id="66369"/>
    <lineage>
        <taxon>Bacteria</taxon>
        <taxon>Bacillati</taxon>
        <taxon>Actinomycetota</taxon>
        <taxon>Actinomycetes</taxon>
        <taxon>Kitasatosporales</taxon>
        <taxon>Streptomycetaceae</taxon>
        <taxon>Streptomyces</taxon>
    </lineage>
</organism>
<dbReference type="EMBL" id="JBEPCU010001282">
    <property type="protein sequence ID" value="MER6983192.1"/>
    <property type="molecule type" value="Genomic_DNA"/>
</dbReference>
<sequence length="385" mass="42274">MRTTTLGAQGPQVGVIGLGAMGMSFAYDMATPRDEATSVSVIHQALDLGMTLIDTADVYGPHTNEELVGRALADRRERAVIATKVGMEAIDPTGGPGGSPLVRPNGRPEHVRAAIDGSLRRLGTDHVDLYQLHRVDPQVPIEETWGALAEAVTAGKARHLGLSEVGVEQIRRAQAVHPVTTVQSEFSLWTRDVQAEVLPYCEQHGIGLLPYSPLGRGFLLGRFASFDELPHNDQRRRLPRFQEDNLRANRDIAARVRDVADRIGATPAQVALAWLVAQGRHVVPIPGTKTPKVPGRQRRWRRRPVVSGRPRRPRRHPVPRRRPVLTVPARHRPATSPTSWEAETPEREEVGPGIREVTGAVWELGNGRHRLEAAPRRPVAAGSTM</sequence>
<dbReference type="PANTHER" id="PTHR43625">
    <property type="entry name" value="AFLATOXIN B1 ALDEHYDE REDUCTASE"/>
    <property type="match status" value="1"/>
</dbReference>
<gene>
    <name evidence="4" type="ORF">ABT317_41105</name>
</gene>
<evidence type="ECO:0000313" key="5">
    <source>
        <dbReference type="Proteomes" id="UP001458415"/>
    </source>
</evidence>
<proteinExistence type="predicted"/>
<dbReference type="Pfam" id="PF00248">
    <property type="entry name" value="Aldo_ket_red"/>
    <property type="match status" value="1"/>
</dbReference>
<dbReference type="PANTHER" id="PTHR43625:SF40">
    <property type="entry name" value="ALDO-KETO REDUCTASE YAKC [NADP(+)]"/>
    <property type="match status" value="1"/>
</dbReference>
<dbReference type="Proteomes" id="UP001458415">
    <property type="component" value="Unassembled WGS sequence"/>
</dbReference>
<comment type="caution">
    <text evidence="4">The sequence shown here is derived from an EMBL/GenBank/DDBJ whole genome shotgun (WGS) entry which is preliminary data.</text>
</comment>
<keyword evidence="1" id="KW-0560">Oxidoreductase</keyword>